<protein>
    <submittedName>
        <fullName evidence="1">Uncharacterized protein</fullName>
    </submittedName>
</protein>
<keyword evidence="2" id="KW-1185">Reference proteome</keyword>
<dbReference type="Proteomes" id="UP001163835">
    <property type="component" value="Unassembled WGS sequence"/>
</dbReference>
<reference evidence="1" key="1">
    <citation type="submission" date="2022-09" db="EMBL/GenBank/DDBJ databases">
        <title>A Global Phylogenomic Analysis of the Shiitake Genus Lentinula.</title>
        <authorList>
            <consortium name="DOE Joint Genome Institute"/>
            <person name="Sierra-Patev S."/>
            <person name="Min B."/>
            <person name="Naranjo-Ortiz M."/>
            <person name="Looney B."/>
            <person name="Konkel Z."/>
            <person name="Slot J.C."/>
            <person name="Sakamoto Y."/>
            <person name="Steenwyk J.L."/>
            <person name="Rokas A."/>
            <person name="Carro J."/>
            <person name="Camarero S."/>
            <person name="Ferreira P."/>
            <person name="Molpeceres G."/>
            <person name="Ruiz-Duenas F.J."/>
            <person name="Serrano A."/>
            <person name="Henrissat B."/>
            <person name="Drula E."/>
            <person name="Hughes K.W."/>
            <person name="Mata J.L."/>
            <person name="Ishikawa N.K."/>
            <person name="Vargas-Isla R."/>
            <person name="Ushijima S."/>
            <person name="Smith C.A."/>
            <person name="Ahrendt S."/>
            <person name="Andreopoulos W."/>
            <person name="He G."/>
            <person name="Labutti K."/>
            <person name="Lipzen A."/>
            <person name="Ng V."/>
            <person name="Riley R."/>
            <person name="Sandor L."/>
            <person name="Barry K."/>
            <person name="Martinez A.T."/>
            <person name="Xiao Y."/>
            <person name="Gibbons J.G."/>
            <person name="Terashima K."/>
            <person name="Grigoriev I.V."/>
            <person name="Hibbett D.S."/>
        </authorList>
    </citation>
    <scope>NUCLEOTIDE SEQUENCE</scope>
    <source>
        <strain evidence="1">TMI1499</strain>
    </source>
</reference>
<proteinExistence type="predicted"/>
<feature type="non-terminal residue" evidence="1">
    <location>
        <position position="67"/>
    </location>
</feature>
<evidence type="ECO:0000313" key="2">
    <source>
        <dbReference type="Proteomes" id="UP001163835"/>
    </source>
</evidence>
<sequence length="67" mass="7889">GPNHTKQLIFKRFPLLDVYRSMQETIEDSFYLTHRTVQHSKPKMDNTLRRLGDHVATLQGHVFKPGR</sequence>
<accession>A0ACC1U2E6</accession>
<gene>
    <name evidence="1" type="ORF">F5876DRAFT_1637</name>
</gene>
<organism evidence="1 2">
    <name type="scientific">Lentinula aff. lateritia</name>
    <dbReference type="NCBI Taxonomy" id="2804960"/>
    <lineage>
        <taxon>Eukaryota</taxon>
        <taxon>Fungi</taxon>
        <taxon>Dikarya</taxon>
        <taxon>Basidiomycota</taxon>
        <taxon>Agaricomycotina</taxon>
        <taxon>Agaricomycetes</taxon>
        <taxon>Agaricomycetidae</taxon>
        <taxon>Agaricales</taxon>
        <taxon>Marasmiineae</taxon>
        <taxon>Omphalotaceae</taxon>
        <taxon>Lentinula</taxon>
    </lineage>
</organism>
<dbReference type="EMBL" id="MU795072">
    <property type="protein sequence ID" value="KAJ3811118.1"/>
    <property type="molecule type" value="Genomic_DNA"/>
</dbReference>
<feature type="non-terminal residue" evidence="1">
    <location>
        <position position="1"/>
    </location>
</feature>
<comment type="caution">
    <text evidence="1">The sequence shown here is derived from an EMBL/GenBank/DDBJ whole genome shotgun (WGS) entry which is preliminary data.</text>
</comment>
<name>A0ACC1U2E6_9AGAR</name>
<evidence type="ECO:0000313" key="1">
    <source>
        <dbReference type="EMBL" id="KAJ3811118.1"/>
    </source>
</evidence>